<comment type="caution">
    <text evidence="1">The sequence shown here is derived from an EMBL/GenBank/DDBJ whole genome shotgun (WGS) entry which is preliminary data.</text>
</comment>
<gene>
    <name evidence="1" type="ORF">BCR26_08740</name>
</gene>
<dbReference type="AlphaFoldDB" id="A0A1E5L0M2"/>
<evidence type="ECO:0000313" key="1">
    <source>
        <dbReference type="EMBL" id="OEH83633.1"/>
    </source>
</evidence>
<proteinExistence type="predicted"/>
<accession>A0A1E5L0M2</accession>
<evidence type="ECO:0000313" key="2">
    <source>
        <dbReference type="Proteomes" id="UP000095256"/>
    </source>
</evidence>
<name>A0A1E5L0M2_9ENTE</name>
<dbReference type="EMBL" id="MIEK01000005">
    <property type="protein sequence ID" value="OEH83633.1"/>
    <property type="molecule type" value="Genomic_DNA"/>
</dbReference>
<sequence length="115" mass="14018">MIYEIPMIRENEHLIFELMSRSTEDLLNEKTLTLYYLLRAARKAKDIFFREKDQERFTFFTKKNFIIENILLEREGCFPLSVSDAFLRKKQEEVQKFENNLVFKNRQKMSVLKIQ</sequence>
<keyword evidence="2" id="KW-1185">Reference proteome</keyword>
<protein>
    <submittedName>
        <fullName evidence="1">Uncharacterized protein</fullName>
    </submittedName>
</protein>
<organism evidence="1 2">
    <name type="scientific">Enterococcus rivorum</name>
    <dbReference type="NCBI Taxonomy" id="762845"/>
    <lineage>
        <taxon>Bacteria</taxon>
        <taxon>Bacillati</taxon>
        <taxon>Bacillota</taxon>
        <taxon>Bacilli</taxon>
        <taxon>Lactobacillales</taxon>
        <taxon>Enterococcaceae</taxon>
        <taxon>Enterococcus</taxon>
    </lineage>
</organism>
<dbReference type="Proteomes" id="UP000095256">
    <property type="component" value="Unassembled WGS sequence"/>
</dbReference>
<reference evidence="1 2" key="1">
    <citation type="submission" date="2016-09" db="EMBL/GenBank/DDBJ databases">
        <authorList>
            <person name="Capua I."/>
            <person name="De Benedictis P."/>
            <person name="Joannis T."/>
            <person name="Lombin L.H."/>
            <person name="Cattoli G."/>
        </authorList>
    </citation>
    <scope>NUCLEOTIDE SEQUENCE [LARGE SCALE GENOMIC DNA]</scope>
    <source>
        <strain evidence="1 2">LMG 25899</strain>
    </source>
</reference>